<dbReference type="Pfam" id="PF03551">
    <property type="entry name" value="PadR"/>
    <property type="match status" value="1"/>
</dbReference>
<evidence type="ECO:0000313" key="3">
    <source>
        <dbReference type="Proteomes" id="UP001589535"/>
    </source>
</evidence>
<dbReference type="RefSeq" id="WP_378194489.1">
    <property type="nucleotide sequence ID" value="NZ_JBHMBK010000012.1"/>
</dbReference>
<name>A0ABV5U6E3_9PSEU</name>
<protein>
    <submittedName>
        <fullName evidence="2">PadR family transcriptional regulator</fullName>
    </submittedName>
</protein>
<dbReference type="InterPro" id="IPR005149">
    <property type="entry name" value="Tscrpt_reg_PadR_N"/>
</dbReference>
<dbReference type="InterPro" id="IPR036390">
    <property type="entry name" value="WH_DNA-bd_sf"/>
</dbReference>
<evidence type="ECO:0000313" key="2">
    <source>
        <dbReference type="EMBL" id="MFB9686011.1"/>
    </source>
</evidence>
<sequence length="112" mass="12188">MTGPRMTPQTIAVLRVLLEDPAAPRYGLDIARVSGLKTGTLHPILRRLEQAGLIESFWEDPADHEDEGRPRRRYYRFAGHGATVTAYRAVARADSAPAAAGDVPTLSPQHGS</sequence>
<comment type="caution">
    <text evidence="2">The sequence shown here is derived from an EMBL/GenBank/DDBJ whole genome shotgun (WGS) entry which is preliminary data.</text>
</comment>
<reference evidence="2 3" key="1">
    <citation type="submission" date="2024-09" db="EMBL/GenBank/DDBJ databases">
        <authorList>
            <person name="Sun Q."/>
            <person name="Mori K."/>
        </authorList>
    </citation>
    <scope>NUCLEOTIDE SEQUENCE [LARGE SCALE GENOMIC DNA]</scope>
    <source>
        <strain evidence="2 3">JCM 13852</strain>
    </source>
</reference>
<dbReference type="EMBL" id="JBHMBK010000012">
    <property type="protein sequence ID" value="MFB9686011.1"/>
    <property type="molecule type" value="Genomic_DNA"/>
</dbReference>
<dbReference type="Gene3D" id="1.10.10.10">
    <property type="entry name" value="Winged helix-like DNA-binding domain superfamily/Winged helix DNA-binding domain"/>
    <property type="match status" value="1"/>
</dbReference>
<dbReference type="CDD" id="cd00090">
    <property type="entry name" value="HTH_ARSR"/>
    <property type="match status" value="1"/>
</dbReference>
<keyword evidence="3" id="KW-1185">Reference proteome</keyword>
<dbReference type="InterPro" id="IPR011991">
    <property type="entry name" value="ArsR-like_HTH"/>
</dbReference>
<evidence type="ECO:0000259" key="1">
    <source>
        <dbReference type="Pfam" id="PF03551"/>
    </source>
</evidence>
<dbReference type="InterPro" id="IPR036388">
    <property type="entry name" value="WH-like_DNA-bd_sf"/>
</dbReference>
<proteinExistence type="predicted"/>
<dbReference type="Proteomes" id="UP001589535">
    <property type="component" value="Unassembled WGS sequence"/>
</dbReference>
<dbReference type="SUPFAM" id="SSF46785">
    <property type="entry name" value="Winged helix' DNA-binding domain"/>
    <property type="match status" value="1"/>
</dbReference>
<gene>
    <name evidence="2" type="ORF">ACFFTO_17585</name>
</gene>
<feature type="domain" description="Transcription regulator PadR N-terminal" evidence="1">
    <location>
        <begin position="23"/>
        <end position="82"/>
    </location>
</feature>
<accession>A0ABV5U6E3</accession>
<organism evidence="2 3">
    <name type="scientific">Amycolatopsis plumensis</name>
    <dbReference type="NCBI Taxonomy" id="236508"/>
    <lineage>
        <taxon>Bacteria</taxon>
        <taxon>Bacillati</taxon>
        <taxon>Actinomycetota</taxon>
        <taxon>Actinomycetes</taxon>
        <taxon>Pseudonocardiales</taxon>
        <taxon>Pseudonocardiaceae</taxon>
        <taxon>Amycolatopsis</taxon>
    </lineage>
</organism>